<dbReference type="HOGENOM" id="CLU_1912427_0_0_2"/>
<reference evidence="2 3" key="1">
    <citation type="journal article" date="2011" name="J. Bacteriol.">
        <title>Complete genome sequence of the thermoacidophilic crenarchaeon Thermoproteus uzoniensis 768-20.</title>
        <authorList>
            <person name="Mardanov A.V."/>
            <person name="Gumerov V.M."/>
            <person name="Beletsky A.V."/>
            <person name="Prokofeva M.I."/>
            <person name="Bonch-Osmolovskaya E.A."/>
            <person name="Ravin N.V."/>
            <person name="Skryabin K.G."/>
        </authorList>
    </citation>
    <scope>NUCLEOTIDE SEQUENCE [LARGE SCALE GENOMIC DNA]</scope>
    <source>
        <strain evidence="2 3">768-20</strain>
    </source>
</reference>
<dbReference type="STRING" id="999630.TUZN_1013"/>
<keyword evidence="1" id="KW-0472">Membrane</keyword>
<dbReference type="EMBL" id="CP002590">
    <property type="protein sequence ID" value="AEA12494.1"/>
    <property type="molecule type" value="Genomic_DNA"/>
</dbReference>
<dbReference type="PROSITE" id="PS51257">
    <property type="entry name" value="PROKAR_LIPOPROTEIN"/>
    <property type="match status" value="1"/>
</dbReference>
<keyword evidence="3" id="KW-1185">Reference proteome</keyword>
<keyword evidence="1" id="KW-0812">Transmembrane</keyword>
<dbReference type="RefSeq" id="WP_013679830.1">
    <property type="nucleotide sequence ID" value="NC_015315.1"/>
</dbReference>
<accession>F2L698</accession>
<dbReference type="eggNOG" id="arCOG05546">
    <property type="taxonomic scope" value="Archaea"/>
</dbReference>
<feature type="transmembrane region" description="Helical" evidence="1">
    <location>
        <begin position="105"/>
        <end position="125"/>
    </location>
</feature>
<feature type="transmembrane region" description="Helical" evidence="1">
    <location>
        <begin position="71"/>
        <end position="93"/>
    </location>
</feature>
<evidence type="ECO:0000256" key="1">
    <source>
        <dbReference type="SAM" id="Phobius"/>
    </source>
</evidence>
<dbReference type="AlphaFoldDB" id="F2L698"/>
<dbReference type="OrthoDB" id="28781at2157"/>
<organism evidence="2 3">
    <name type="scientific">Thermoproteus uzoniensis (strain 768-20)</name>
    <dbReference type="NCBI Taxonomy" id="999630"/>
    <lineage>
        <taxon>Archaea</taxon>
        <taxon>Thermoproteota</taxon>
        <taxon>Thermoprotei</taxon>
        <taxon>Thermoproteales</taxon>
        <taxon>Thermoproteaceae</taxon>
        <taxon>Thermoproteus</taxon>
    </lineage>
</organism>
<name>F2L698_THEU7</name>
<protein>
    <submittedName>
        <fullName evidence="2">Uncharacterized protein</fullName>
    </submittedName>
</protein>
<sequence length="128" mass="13860">MLREVLLALHVTGVVGWAGLTAGGYYVLLGCGESGFPRYAKLVYLQFSSALLIFATGLAMASYYGLSRPPLWISLAIAIAAAMGVLEVVHLLAARAGYRAYMRAVRPLIPLWTAGYIAMIYLMVFKPT</sequence>
<gene>
    <name evidence="2" type="ordered locus">TUZN_1013</name>
</gene>
<keyword evidence="1" id="KW-1133">Transmembrane helix</keyword>
<dbReference type="Proteomes" id="UP000008138">
    <property type="component" value="Chromosome"/>
</dbReference>
<feature type="transmembrane region" description="Helical" evidence="1">
    <location>
        <begin position="6"/>
        <end position="30"/>
    </location>
</feature>
<evidence type="ECO:0000313" key="2">
    <source>
        <dbReference type="EMBL" id="AEA12494.1"/>
    </source>
</evidence>
<dbReference type="GeneID" id="10360543"/>
<proteinExistence type="predicted"/>
<evidence type="ECO:0000313" key="3">
    <source>
        <dbReference type="Proteomes" id="UP000008138"/>
    </source>
</evidence>
<dbReference type="KEGG" id="tuz:TUZN_1013"/>
<feature type="transmembrane region" description="Helical" evidence="1">
    <location>
        <begin position="42"/>
        <end position="65"/>
    </location>
</feature>
<reference key="2">
    <citation type="submission" date="2011-03" db="EMBL/GenBank/DDBJ databases">
        <title>Complete genome sequence of the thermoacidophilic crenarchaeon Thermoproteus uzoniensis 768-20.</title>
        <authorList>
            <person name="Mardanov A.V."/>
            <person name="Gumerov V.M."/>
            <person name="Beletsky A.V."/>
            <person name="Prokofeva M.I."/>
            <person name="Bonch-Osmolovskaya E.A."/>
            <person name="Ravin N.V."/>
            <person name="Skryabin K.G."/>
        </authorList>
    </citation>
    <scope>NUCLEOTIDE SEQUENCE</scope>
    <source>
        <strain>768-20</strain>
    </source>
</reference>